<dbReference type="Gene3D" id="1.10.4030.10">
    <property type="entry name" value="Porin chaperone SurA, peptide-binding domain"/>
    <property type="match status" value="1"/>
</dbReference>
<protein>
    <submittedName>
        <fullName evidence="4">Peptidylprolyl isomerase</fullName>
    </submittedName>
</protein>
<comment type="caution">
    <text evidence="4">The sequence shown here is derived from an EMBL/GenBank/DDBJ whole genome shotgun (WGS) entry which is preliminary data.</text>
</comment>
<dbReference type="PROSITE" id="PS50198">
    <property type="entry name" value="PPIC_PPIASE_2"/>
    <property type="match status" value="1"/>
</dbReference>
<keyword evidence="2" id="KW-0812">Transmembrane</keyword>
<dbReference type="InterPro" id="IPR050245">
    <property type="entry name" value="PrsA_foldase"/>
</dbReference>
<gene>
    <name evidence="4" type="ORF">A3K90_09095</name>
</gene>
<dbReference type="PANTHER" id="PTHR47245:SF2">
    <property type="entry name" value="PEPTIDYL-PROLYL CIS-TRANS ISOMERASE HP_0175-RELATED"/>
    <property type="match status" value="1"/>
</dbReference>
<accession>A0A165LZ05</accession>
<dbReference type="RefSeq" id="WP_303681168.1">
    <property type="nucleotide sequence ID" value="NZ_LVWG01000021.1"/>
</dbReference>
<keyword evidence="1 4" id="KW-0413">Isomerase</keyword>
<evidence type="ECO:0000313" key="5">
    <source>
        <dbReference type="Proteomes" id="UP000076481"/>
    </source>
</evidence>
<dbReference type="PROSITE" id="PS01096">
    <property type="entry name" value="PPIC_PPIASE_1"/>
    <property type="match status" value="1"/>
</dbReference>
<sequence length="701" mass="77638">MALMTSMRDKTHIILYTLLAAFLALIVFEWGMNFSGPAGRNGQAGKVNGTPVPYSEYEEIYRQYSENYRQSNPGGDISPEAELGLKEQAWNTLVDQKLLEEQFRKFRITIEDSEILAAIQRPDPPQIIARNFMDPATGAIDRARLDSARKDPRNKEMWVQVEDIIRRELKIQKLLRALGTMAHVTDREVDELVRRQYTRMSASFIPVPYSYAGDDASFPVKDDELRKYYDEHKEMFPQPPSRSAEYVFFPLVPSAKDSLLARSELESLRSDFASASSDSAFVSVQSDESRGADMVFDRSAFSPAAGSAVFGSPSMRPGGMIGPVADQGAYWLLKVKQIVTAPRPLARASHILIGFNPANRAELLQAQAKAEMILRQLKAGASFADLASRYSADPGSARSGGQLGWFRSDRMVPEFADAVFKAAPGTIVGPVATRFGFHIIKVEGFDSSAFIGSALTRSIRPSSETTESVRRIAMAFQMDAKDKGFAKTAETEKREIAKTGDFTRNMPIPSIGYSEKIASFAFKAGEGDLSDVLDTERGFYVMSLTGKNDTGYRKLDDELESAITTELKREKKGEFIKKKLQALVSVPGATLQKIAAADKNFSLFTADDIRWSDGFIPGYGVDRPLVEAMAGMPVQKLSLPVRGNDGFAVFMVQKKALPEGLDPALEKAAVAPRLLQMKQEQLFSEYFASIRKQAKIEDTRP</sequence>
<dbReference type="Proteomes" id="UP000076481">
    <property type="component" value="Unassembled WGS sequence"/>
</dbReference>
<dbReference type="InterPro" id="IPR000297">
    <property type="entry name" value="PPIase_PpiC"/>
</dbReference>
<name>A0A165LZ05_PELLU</name>
<dbReference type="InterPro" id="IPR046357">
    <property type="entry name" value="PPIase_dom_sf"/>
</dbReference>
<feature type="domain" description="PpiC" evidence="3">
    <location>
        <begin position="343"/>
        <end position="444"/>
    </location>
</feature>
<evidence type="ECO:0000256" key="2">
    <source>
        <dbReference type="SAM" id="Phobius"/>
    </source>
</evidence>
<dbReference type="AlphaFoldDB" id="A0A165LZ05"/>
<dbReference type="InterPro" id="IPR023058">
    <property type="entry name" value="PPIase_PpiC_CS"/>
</dbReference>
<feature type="transmembrane region" description="Helical" evidence="2">
    <location>
        <begin position="12"/>
        <end position="32"/>
    </location>
</feature>
<dbReference type="InterPro" id="IPR027304">
    <property type="entry name" value="Trigger_fact/SurA_dom_sf"/>
</dbReference>
<evidence type="ECO:0000259" key="3">
    <source>
        <dbReference type="PROSITE" id="PS50198"/>
    </source>
</evidence>
<dbReference type="Pfam" id="PF13616">
    <property type="entry name" value="Rotamase_3"/>
    <property type="match status" value="1"/>
</dbReference>
<keyword evidence="2" id="KW-0472">Membrane</keyword>
<dbReference type="Gene3D" id="3.10.50.40">
    <property type="match status" value="1"/>
</dbReference>
<evidence type="ECO:0000256" key="1">
    <source>
        <dbReference type="PROSITE-ProRule" id="PRU00278"/>
    </source>
</evidence>
<proteinExistence type="predicted"/>
<dbReference type="Pfam" id="PF13623">
    <property type="entry name" value="SurA_N_2"/>
    <property type="match status" value="1"/>
</dbReference>
<reference evidence="4 5" key="1">
    <citation type="submission" date="2016-03" db="EMBL/GenBank/DDBJ databases">
        <title>Speciation and ecological success in dimly lit waters: horizontal gene transfer in a green sulfur bacteria bloom unveiled by metagenomic assembly.</title>
        <authorList>
            <person name="Llorens-Mares T."/>
            <person name="Liu Z."/>
            <person name="Allen L.Z."/>
            <person name="Rusch D.B."/>
            <person name="Craig M.T."/>
            <person name="Dupont C.L."/>
            <person name="Bryant D.A."/>
            <person name="Casamayor E.O."/>
        </authorList>
    </citation>
    <scope>NUCLEOTIDE SEQUENCE [LARGE SCALE GENOMIC DNA]</scope>
    <source>
        <strain evidence="4">CIII</strain>
    </source>
</reference>
<evidence type="ECO:0000313" key="4">
    <source>
        <dbReference type="EMBL" id="KZK74603.1"/>
    </source>
</evidence>
<keyword evidence="2" id="KW-1133">Transmembrane helix</keyword>
<dbReference type="PANTHER" id="PTHR47245">
    <property type="entry name" value="PEPTIDYLPROLYL ISOMERASE"/>
    <property type="match status" value="1"/>
</dbReference>
<keyword evidence="1" id="KW-0697">Rotamase</keyword>
<dbReference type="SUPFAM" id="SSF109998">
    <property type="entry name" value="Triger factor/SurA peptide-binding domain-like"/>
    <property type="match status" value="1"/>
</dbReference>
<dbReference type="EMBL" id="LVWG01000021">
    <property type="protein sequence ID" value="KZK74603.1"/>
    <property type="molecule type" value="Genomic_DNA"/>
</dbReference>
<dbReference type="SUPFAM" id="SSF54534">
    <property type="entry name" value="FKBP-like"/>
    <property type="match status" value="1"/>
</dbReference>
<organism evidence="4 5">
    <name type="scientific">Pelodictyon luteolum</name>
    <dbReference type="NCBI Taxonomy" id="1100"/>
    <lineage>
        <taxon>Bacteria</taxon>
        <taxon>Pseudomonadati</taxon>
        <taxon>Chlorobiota</taxon>
        <taxon>Chlorobiia</taxon>
        <taxon>Chlorobiales</taxon>
        <taxon>Chlorobiaceae</taxon>
        <taxon>Chlorobium/Pelodictyon group</taxon>
        <taxon>Pelodictyon</taxon>
    </lineage>
</organism>
<dbReference type="GO" id="GO:0003755">
    <property type="term" value="F:peptidyl-prolyl cis-trans isomerase activity"/>
    <property type="evidence" value="ECO:0007669"/>
    <property type="project" value="UniProtKB-KW"/>
</dbReference>